<comment type="caution">
    <text evidence="1">The sequence shown here is derived from an EMBL/GenBank/DDBJ whole genome shotgun (WGS) entry which is preliminary data.</text>
</comment>
<dbReference type="Proteomes" id="UP001177260">
    <property type="component" value="Unassembled WGS sequence"/>
</dbReference>
<sequence>MDLKDYISHEPFHVQPVDSISACSPSPVPLPLLSQTQTQSQSQFPSPDHPDPALQPSSLNHVMNNLYAEPGALSLHNYRRYMAHGGSSTSVDGHDFKRLRRKNAALNLNQPSDPPHSVSPFSVSSASSPPPLSPSSSPSAVSDLGAESLRGFLLSSTPMDLVSYERPGHRLNSYKILDTFRDRLESYPEPNPTPSIRGHSKTYSDSALLDVARDDSTVISHNGTSFEILNPHESLRFARIVSYIEDVDTYSSPGSSGHDHQRDSYISDDAIPIFDASFLGDDDDLLYAYPVGEDTYREDDITATTTAHVHRAHHDLVGDSPHHPMPSISERLEENDVESIASPDELHRLPYSPSPSHTCTHSRSYSYSHSHSHFHRGSRLWTPRSFDSSELGEPGSPVYEHEPETFRHSFWPKHHHHIPQSTTPTPLLRGHIHTHVLPRSSTPRKASQDAGKTGPLKRLCGLAMALRSKRFWSKDGEK</sequence>
<protein>
    <submittedName>
        <fullName evidence="1">Uncharacterized protein</fullName>
    </submittedName>
</protein>
<gene>
    <name evidence="1" type="ORF">N8T08_000954</name>
</gene>
<accession>A0ACC3BAZ7</accession>
<evidence type="ECO:0000313" key="2">
    <source>
        <dbReference type="Proteomes" id="UP001177260"/>
    </source>
</evidence>
<proteinExistence type="predicted"/>
<name>A0ACC3BAZ7_9EURO</name>
<dbReference type="EMBL" id="JAOPJF010000011">
    <property type="protein sequence ID" value="KAK1147612.1"/>
    <property type="molecule type" value="Genomic_DNA"/>
</dbReference>
<reference evidence="1 2" key="1">
    <citation type="journal article" date="2023" name="ACS Omega">
        <title>Identification of the Neoaspergillic Acid Biosynthesis Gene Cluster by Establishing an In Vitro CRISPR-Ribonucleoprotein Genetic System in Aspergillus melleus.</title>
        <authorList>
            <person name="Yuan B."/>
            <person name="Grau M.F."/>
            <person name="Murata R.M."/>
            <person name="Torok T."/>
            <person name="Venkateswaran K."/>
            <person name="Stajich J.E."/>
            <person name="Wang C.C.C."/>
        </authorList>
    </citation>
    <scope>NUCLEOTIDE SEQUENCE [LARGE SCALE GENOMIC DNA]</scope>
    <source>
        <strain evidence="1 2">IMV 1140</strain>
    </source>
</reference>
<organism evidence="1 2">
    <name type="scientific">Aspergillus melleus</name>
    <dbReference type="NCBI Taxonomy" id="138277"/>
    <lineage>
        <taxon>Eukaryota</taxon>
        <taxon>Fungi</taxon>
        <taxon>Dikarya</taxon>
        <taxon>Ascomycota</taxon>
        <taxon>Pezizomycotina</taxon>
        <taxon>Eurotiomycetes</taxon>
        <taxon>Eurotiomycetidae</taxon>
        <taxon>Eurotiales</taxon>
        <taxon>Aspergillaceae</taxon>
        <taxon>Aspergillus</taxon>
        <taxon>Aspergillus subgen. Circumdati</taxon>
    </lineage>
</organism>
<evidence type="ECO:0000313" key="1">
    <source>
        <dbReference type="EMBL" id="KAK1147612.1"/>
    </source>
</evidence>
<keyword evidence="2" id="KW-1185">Reference proteome</keyword>